<protein>
    <submittedName>
        <fullName evidence="1">Uncharacterized protein</fullName>
    </submittedName>
</protein>
<dbReference type="AlphaFoldDB" id="A0A7C9AK34"/>
<proteinExistence type="predicted"/>
<organism evidence="1">
    <name type="scientific">Opuntia streptacantha</name>
    <name type="common">Prickly pear cactus</name>
    <name type="synonym">Opuntia cardona</name>
    <dbReference type="NCBI Taxonomy" id="393608"/>
    <lineage>
        <taxon>Eukaryota</taxon>
        <taxon>Viridiplantae</taxon>
        <taxon>Streptophyta</taxon>
        <taxon>Embryophyta</taxon>
        <taxon>Tracheophyta</taxon>
        <taxon>Spermatophyta</taxon>
        <taxon>Magnoliopsida</taxon>
        <taxon>eudicotyledons</taxon>
        <taxon>Gunneridae</taxon>
        <taxon>Pentapetalae</taxon>
        <taxon>Caryophyllales</taxon>
        <taxon>Cactineae</taxon>
        <taxon>Cactaceae</taxon>
        <taxon>Opuntioideae</taxon>
        <taxon>Opuntia</taxon>
    </lineage>
</organism>
<reference evidence="1" key="2">
    <citation type="submission" date="2020-07" db="EMBL/GenBank/DDBJ databases">
        <authorList>
            <person name="Vera ALvarez R."/>
            <person name="Arias-Moreno D.M."/>
            <person name="Jimenez-Jacinto V."/>
            <person name="Jimenez-Bremont J.F."/>
            <person name="Swaminathan K."/>
            <person name="Moose S.P."/>
            <person name="Guerrero-Gonzalez M.L."/>
            <person name="Marino-Ramirez L."/>
            <person name="Landsman D."/>
            <person name="Rodriguez-Kessler M."/>
            <person name="Delgado-Sanchez P."/>
        </authorList>
    </citation>
    <scope>NUCLEOTIDE SEQUENCE</scope>
    <source>
        <tissue evidence="1">Cladode</tissue>
    </source>
</reference>
<reference evidence="1" key="1">
    <citation type="journal article" date="2013" name="J. Plant Res.">
        <title>Effect of fungi and light on seed germination of three Opuntia species from semiarid lands of central Mexico.</title>
        <authorList>
            <person name="Delgado-Sanchez P."/>
            <person name="Jimenez-Bremont J.F."/>
            <person name="Guerrero-Gonzalez Mde L."/>
            <person name="Flores J."/>
        </authorList>
    </citation>
    <scope>NUCLEOTIDE SEQUENCE</scope>
    <source>
        <tissue evidence="1">Cladode</tissue>
    </source>
</reference>
<accession>A0A7C9AK34</accession>
<dbReference type="EMBL" id="GISG01245378">
    <property type="protein sequence ID" value="MBA4669899.1"/>
    <property type="molecule type" value="Transcribed_RNA"/>
</dbReference>
<name>A0A7C9AK34_OPUST</name>
<sequence length="122" mass="13881">METIGSLSPKTYRLKQNSSAFHGSLSCHLGSSCWVPMGRSLLGGSLMRLIPVKSRRLQVNPTKRKIRKLIGRTRIMCTTRVISCRIIISDRRSLKGRSLWKLRVLSLLQRRNALIPQILVDL</sequence>
<evidence type="ECO:0000313" key="1">
    <source>
        <dbReference type="EMBL" id="MBA4669899.1"/>
    </source>
</evidence>